<dbReference type="Pfam" id="PF05456">
    <property type="entry name" value="eIF_4EBP"/>
    <property type="match status" value="1"/>
</dbReference>
<evidence type="ECO:0000256" key="2">
    <source>
        <dbReference type="ARBA" id="ARBA00022845"/>
    </source>
</evidence>
<dbReference type="EMBL" id="KZ988709">
    <property type="protein sequence ID" value="RKP11699.1"/>
    <property type="molecule type" value="Genomic_DNA"/>
</dbReference>
<organism evidence="5 6">
    <name type="scientific">Piptocephalis cylindrospora</name>
    <dbReference type="NCBI Taxonomy" id="1907219"/>
    <lineage>
        <taxon>Eukaryota</taxon>
        <taxon>Fungi</taxon>
        <taxon>Fungi incertae sedis</taxon>
        <taxon>Zoopagomycota</taxon>
        <taxon>Zoopagomycotina</taxon>
        <taxon>Zoopagomycetes</taxon>
        <taxon>Zoopagales</taxon>
        <taxon>Piptocephalidaceae</taxon>
        <taxon>Piptocephalis</taxon>
    </lineage>
</organism>
<evidence type="ECO:0000313" key="6">
    <source>
        <dbReference type="Proteomes" id="UP000267251"/>
    </source>
</evidence>
<evidence type="ECO:0000256" key="3">
    <source>
        <dbReference type="ARBA" id="ARBA00023193"/>
    </source>
</evidence>
<name>A0A4V1IXN7_9FUNG</name>
<feature type="region of interest" description="Disordered" evidence="4">
    <location>
        <begin position="52"/>
        <end position="90"/>
    </location>
</feature>
<dbReference type="InterPro" id="IPR008606">
    <property type="entry name" value="EIF4EBP"/>
</dbReference>
<protein>
    <submittedName>
        <fullName evidence="5">Eukaryotic translation initiation factor 4E binding protein-domain-containing protein</fullName>
    </submittedName>
</protein>
<keyword evidence="6" id="KW-1185">Reference proteome</keyword>
<dbReference type="GO" id="GO:0003743">
    <property type="term" value="F:translation initiation factor activity"/>
    <property type="evidence" value="ECO:0007669"/>
    <property type="project" value="UniProtKB-KW"/>
</dbReference>
<feature type="compositionally biased region" description="Basic and acidic residues" evidence="4">
    <location>
        <begin position="149"/>
        <end position="160"/>
    </location>
</feature>
<proteinExistence type="inferred from homology"/>
<dbReference type="GO" id="GO:0005737">
    <property type="term" value="C:cytoplasm"/>
    <property type="evidence" value="ECO:0007669"/>
    <property type="project" value="TreeGrafter"/>
</dbReference>
<dbReference type="PANTHER" id="PTHR12669">
    <property type="entry name" value="EUKARYOTIC TRANSLATION INITIATION FACTOR 4E-BINDING PROTEIN"/>
    <property type="match status" value="1"/>
</dbReference>
<feature type="compositionally biased region" description="Polar residues" evidence="4">
    <location>
        <begin position="22"/>
        <end position="36"/>
    </location>
</feature>
<feature type="compositionally biased region" description="Acidic residues" evidence="4">
    <location>
        <begin position="119"/>
        <end position="128"/>
    </location>
</feature>
<dbReference type="OrthoDB" id="19729at2759"/>
<evidence type="ECO:0000256" key="4">
    <source>
        <dbReference type="SAM" id="MobiDB-lite"/>
    </source>
</evidence>
<accession>A0A4V1IXN7</accession>
<dbReference type="GO" id="GO:0008190">
    <property type="term" value="F:eukaryotic initiation factor 4E binding"/>
    <property type="evidence" value="ECO:0007669"/>
    <property type="project" value="InterPro"/>
</dbReference>
<feature type="region of interest" description="Disordered" evidence="4">
    <location>
        <begin position="105"/>
        <end position="166"/>
    </location>
</feature>
<gene>
    <name evidence="5" type="ORF">BJ684DRAFT_17728</name>
</gene>
<keyword evidence="3" id="KW-0652">Protein synthesis inhibitor</keyword>
<keyword evidence="5" id="KW-0648">Protein biosynthesis</keyword>
<dbReference type="Proteomes" id="UP000267251">
    <property type="component" value="Unassembled WGS sequence"/>
</dbReference>
<dbReference type="PANTHER" id="PTHR12669:SF12">
    <property type="entry name" value="EUKARYOTIC TRANSLATION INITIATION FACTOR 4E-BINDING PROTEIN"/>
    <property type="match status" value="1"/>
</dbReference>
<reference evidence="6" key="1">
    <citation type="journal article" date="2018" name="Nat. Microbiol.">
        <title>Leveraging single-cell genomics to expand the fungal tree of life.</title>
        <authorList>
            <person name="Ahrendt S.R."/>
            <person name="Quandt C.A."/>
            <person name="Ciobanu D."/>
            <person name="Clum A."/>
            <person name="Salamov A."/>
            <person name="Andreopoulos B."/>
            <person name="Cheng J.F."/>
            <person name="Woyke T."/>
            <person name="Pelin A."/>
            <person name="Henrissat B."/>
            <person name="Reynolds N.K."/>
            <person name="Benny G.L."/>
            <person name="Smith M.E."/>
            <person name="James T.Y."/>
            <person name="Grigoriev I.V."/>
        </authorList>
    </citation>
    <scope>NUCLEOTIDE SEQUENCE [LARGE SCALE GENOMIC DNA]</scope>
</reference>
<dbReference type="GO" id="GO:0045947">
    <property type="term" value="P:negative regulation of translational initiation"/>
    <property type="evidence" value="ECO:0007669"/>
    <property type="project" value="InterPro"/>
</dbReference>
<feature type="compositionally biased region" description="Low complexity" evidence="4">
    <location>
        <begin position="129"/>
        <end position="140"/>
    </location>
</feature>
<comment type="similarity">
    <text evidence="1">Belongs to the eIF4E-binding protein family.</text>
</comment>
<keyword evidence="2" id="KW-0810">Translation regulation</keyword>
<evidence type="ECO:0000256" key="1">
    <source>
        <dbReference type="ARBA" id="ARBA00005480"/>
    </source>
</evidence>
<feature type="region of interest" description="Disordered" evidence="4">
    <location>
        <begin position="1"/>
        <end position="36"/>
    </location>
</feature>
<sequence length="166" mass="17433">MSSAQNIPNRRSEDQVHLPAGYQQTPSGTIYSTTPGGTRIIYDKEKLLALRNSPYAQTPPSSLQYIPGVTRNPNGGGAGGSSLSSSIPHQLATGVSHSTLAAALEAERAKQAASRVIEGQEEEDEDDSGASSAHSMSGSANRSGAGPADPHHREDDKADVFEMDME</sequence>
<feature type="compositionally biased region" description="Polar residues" evidence="4">
    <location>
        <begin position="54"/>
        <end position="64"/>
    </location>
</feature>
<keyword evidence="5" id="KW-0396">Initiation factor</keyword>
<evidence type="ECO:0000313" key="5">
    <source>
        <dbReference type="EMBL" id="RKP11699.1"/>
    </source>
</evidence>
<dbReference type="AlphaFoldDB" id="A0A4V1IXN7"/>